<sequence>MANVTLVATMRDEGPYLLEWVAYHRMIGFSEIVVCSNNCVDGTPALLDALQARGQLRHIPCDPGPDDKAQLFAYQQVEAVLSKAWPDVLMVLDGDEFLNIHVGGGTVPELLGSMPQATAMMINWRIFGSAGHESWSADSVLQRFRQAAARNHGVNRSFKTLFRNPGHYRCPLLPHGPGYARADALRCIRVVDGAGQPLPERYARSEEFLQTDPGAVTWRLAQVNHYNTRSRQDYLVKHWRGGGLGSERWDRASNWEAFNRNEETDLSIERHAAATRQAVTELLADPLIHKRHNQCLNLYGSHVEALAKDMR</sequence>
<dbReference type="EC" id="2.4.-.-" evidence="1"/>
<dbReference type="Proteomes" id="UP001595593">
    <property type="component" value="Unassembled WGS sequence"/>
</dbReference>
<keyword evidence="1" id="KW-0808">Transferase</keyword>
<accession>A0ABV7FY66</accession>
<proteinExistence type="predicted"/>
<dbReference type="SUPFAM" id="SSF53448">
    <property type="entry name" value="Nucleotide-diphospho-sugar transferases"/>
    <property type="match status" value="1"/>
</dbReference>
<reference evidence="2" key="1">
    <citation type="journal article" date="2019" name="Int. J. Syst. Evol. Microbiol.">
        <title>The Global Catalogue of Microorganisms (GCM) 10K type strain sequencing project: providing services to taxonomists for standard genome sequencing and annotation.</title>
        <authorList>
            <consortium name="The Broad Institute Genomics Platform"/>
            <consortium name="The Broad Institute Genome Sequencing Center for Infectious Disease"/>
            <person name="Wu L."/>
            <person name="Ma J."/>
        </authorList>
    </citation>
    <scope>NUCLEOTIDE SEQUENCE [LARGE SCALE GENOMIC DNA]</scope>
    <source>
        <strain evidence="2">KCTC 52094</strain>
    </source>
</reference>
<dbReference type="InterPro" id="IPR029044">
    <property type="entry name" value="Nucleotide-diphossugar_trans"/>
</dbReference>
<name>A0ABV7FY66_9PROT</name>
<dbReference type="EMBL" id="JBHRTN010000006">
    <property type="protein sequence ID" value="MFC3124366.1"/>
    <property type="molecule type" value="Genomic_DNA"/>
</dbReference>
<keyword evidence="1" id="KW-0328">Glycosyltransferase</keyword>
<comment type="caution">
    <text evidence="1">The sequence shown here is derived from an EMBL/GenBank/DDBJ whole genome shotgun (WGS) entry which is preliminary data.</text>
</comment>
<evidence type="ECO:0000313" key="1">
    <source>
        <dbReference type="EMBL" id="MFC3124366.1"/>
    </source>
</evidence>
<keyword evidence="2" id="KW-1185">Reference proteome</keyword>
<protein>
    <submittedName>
        <fullName evidence="1">Glycosyltransferase family 2 protein</fullName>
        <ecNumber evidence="1">2.4.-.-</ecNumber>
    </submittedName>
</protein>
<gene>
    <name evidence="1" type="ORF">ACFOD4_04770</name>
</gene>
<organism evidence="1 2">
    <name type="scientific">Teichococcus globiformis</name>
    <dbReference type="NCBI Taxonomy" id="2307229"/>
    <lineage>
        <taxon>Bacteria</taxon>
        <taxon>Pseudomonadati</taxon>
        <taxon>Pseudomonadota</taxon>
        <taxon>Alphaproteobacteria</taxon>
        <taxon>Acetobacterales</taxon>
        <taxon>Roseomonadaceae</taxon>
        <taxon>Roseomonas</taxon>
    </lineage>
</organism>
<dbReference type="RefSeq" id="WP_379594791.1">
    <property type="nucleotide sequence ID" value="NZ_JBHRTN010000006.1"/>
</dbReference>
<evidence type="ECO:0000313" key="2">
    <source>
        <dbReference type="Proteomes" id="UP001595593"/>
    </source>
</evidence>
<dbReference type="Pfam" id="PF13704">
    <property type="entry name" value="Glyco_tranf_2_4"/>
    <property type="match status" value="1"/>
</dbReference>
<dbReference type="GO" id="GO:0016757">
    <property type="term" value="F:glycosyltransferase activity"/>
    <property type="evidence" value="ECO:0007669"/>
    <property type="project" value="UniProtKB-KW"/>
</dbReference>